<keyword evidence="3" id="KW-1185">Reference proteome</keyword>
<evidence type="ECO:0000256" key="1">
    <source>
        <dbReference type="ARBA" id="ARBA00006658"/>
    </source>
</evidence>
<reference evidence="2" key="1">
    <citation type="submission" date="2022-11" db="EMBL/GenBank/DDBJ databases">
        <authorList>
            <person name="Morgan W.R."/>
            <person name="Tartar A."/>
        </authorList>
    </citation>
    <scope>NUCLEOTIDE SEQUENCE</scope>
    <source>
        <strain evidence="2">ARSEF 373</strain>
    </source>
</reference>
<reference evidence="2" key="2">
    <citation type="journal article" date="2023" name="Microbiol Resour">
        <title>Decontamination and Annotation of the Draft Genome Sequence of the Oomycete Lagenidium giganteum ARSEF 373.</title>
        <authorList>
            <person name="Morgan W.R."/>
            <person name="Tartar A."/>
        </authorList>
    </citation>
    <scope>NUCLEOTIDE SEQUENCE</scope>
    <source>
        <strain evidence="2">ARSEF 373</strain>
    </source>
</reference>
<sequence>MISMTTPGYFSADDGAERLIERLVPAGTANKDHSASPFEYLGDCRREHQLEPQAEVTEHRGIAIKGWVIGANKTHITPLEFMDQIGEEAKLTPPEMVFGHNQLLFYHEPTGVCYNFLAVEALKGAHFSPPESDQAADIIAQQQLKVSVAKHNTNKEDVKELDISYDWTYTTDYKGTLQRIVSKGGDKQRVRTEDVRVEPTTERINIEKLKEREPILWFDDVNLFEDELHDHGISVMSIKVRVMPSGFYVLARYWMRLDHVVVRLHESRVHHLFGSEHLLREYTRKEESFDALFAQGHPRGMANYTNIDQFQHLLPVQEAVYEKIFLQ</sequence>
<dbReference type="AlphaFoldDB" id="A0AAV2Z558"/>
<dbReference type="InterPro" id="IPR051330">
    <property type="entry name" value="Phosphatase_reg/MetRdx"/>
</dbReference>
<dbReference type="InterPro" id="IPR007303">
    <property type="entry name" value="TIP41-like"/>
</dbReference>
<dbReference type="EMBL" id="DAKRPA010000060">
    <property type="protein sequence ID" value="DBA00679.1"/>
    <property type="molecule type" value="Genomic_DNA"/>
</dbReference>
<comment type="caution">
    <text evidence="2">The sequence shown here is derived from an EMBL/GenBank/DDBJ whole genome shotgun (WGS) entry which is preliminary data.</text>
</comment>
<evidence type="ECO:0000313" key="2">
    <source>
        <dbReference type="EMBL" id="DBA00679.1"/>
    </source>
</evidence>
<dbReference type="Pfam" id="PF04176">
    <property type="entry name" value="TIP41"/>
    <property type="match status" value="1"/>
</dbReference>
<organism evidence="2 3">
    <name type="scientific">Lagenidium giganteum</name>
    <dbReference type="NCBI Taxonomy" id="4803"/>
    <lineage>
        <taxon>Eukaryota</taxon>
        <taxon>Sar</taxon>
        <taxon>Stramenopiles</taxon>
        <taxon>Oomycota</taxon>
        <taxon>Peronosporomycetes</taxon>
        <taxon>Pythiales</taxon>
        <taxon>Pythiaceae</taxon>
    </lineage>
</organism>
<dbReference type="PANTHER" id="PTHR21021:SF16">
    <property type="entry name" value="TIP41-LIKE PROTEIN"/>
    <property type="match status" value="1"/>
</dbReference>
<dbReference type="GO" id="GO:0031929">
    <property type="term" value="P:TOR signaling"/>
    <property type="evidence" value="ECO:0007669"/>
    <property type="project" value="TreeGrafter"/>
</dbReference>
<gene>
    <name evidence="2" type="ORF">N0F65_003608</name>
</gene>
<evidence type="ECO:0008006" key="4">
    <source>
        <dbReference type="Google" id="ProtNLM"/>
    </source>
</evidence>
<dbReference type="PANTHER" id="PTHR21021">
    <property type="entry name" value="GAF/PUTATIVE CYTOSKELETAL PROTEIN"/>
    <property type="match status" value="1"/>
</dbReference>
<comment type="similarity">
    <text evidence="1">Belongs to the TIP41 family.</text>
</comment>
<proteinExistence type="inferred from homology"/>
<evidence type="ECO:0000313" key="3">
    <source>
        <dbReference type="Proteomes" id="UP001146120"/>
    </source>
</evidence>
<dbReference type="GO" id="GO:0005829">
    <property type="term" value="C:cytosol"/>
    <property type="evidence" value="ECO:0007669"/>
    <property type="project" value="TreeGrafter"/>
</dbReference>
<protein>
    <recommendedName>
        <fullName evidence="4">TIP41-like protein</fullName>
    </recommendedName>
</protein>
<name>A0AAV2Z558_9STRA</name>
<accession>A0AAV2Z558</accession>
<dbReference type="Proteomes" id="UP001146120">
    <property type="component" value="Unassembled WGS sequence"/>
</dbReference>